<comment type="subcellular location">
    <subcellularLocation>
        <location evidence="1">Membrane</location>
    </subcellularLocation>
</comment>
<dbReference type="eggNOG" id="COG2857">
    <property type="taxonomic scope" value="Bacteria"/>
</dbReference>
<dbReference type="GO" id="GO:0020037">
    <property type="term" value="F:heme binding"/>
    <property type="evidence" value="ECO:0007669"/>
    <property type="project" value="InterPro"/>
</dbReference>
<feature type="domain" description="Cytochrome c" evidence="11">
    <location>
        <begin position="34"/>
        <end position="126"/>
    </location>
</feature>
<feature type="binding site" description="covalent" evidence="8">
    <location>
        <position position="50"/>
    </location>
    <ligand>
        <name>heme c</name>
        <dbReference type="ChEBI" id="CHEBI:61717"/>
    </ligand>
</feature>
<proteinExistence type="predicted"/>
<evidence type="ECO:0000256" key="7">
    <source>
        <dbReference type="ARBA" id="ARBA00023136"/>
    </source>
</evidence>
<dbReference type="PROSITE" id="PS51007">
    <property type="entry name" value="CYTC"/>
    <property type="match status" value="1"/>
</dbReference>
<gene>
    <name evidence="12" type="ordered locus">Slit_0132</name>
</gene>
<dbReference type="InterPro" id="IPR009056">
    <property type="entry name" value="Cyt_c-like_dom"/>
</dbReference>
<dbReference type="SUPFAM" id="SSF46626">
    <property type="entry name" value="Cytochrome c"/>
    <property type="match status" value="1"/>
</dbReference>
<dbReference type="GO" id="GO:0009055">
    <property type="term" value="F:electron transfer activity"/>
    <property type="evidence" value="ECO:0007669"/>
    <property type="project" value="InterPro"/>
</dbReference>
<keyword evidence="5 9" id="KW-1133">Transmembrane helix</keyword>
<dbReference type="KEGG" id="slt:Slit_0132"/>
<keyword evidence="2 8" id="KW-0349">Heme</keyword>
<evidence type="ECO:0000256" key="10">
    <source>
        <dbReference type="SAM" id="SignalP"/>
    </source>
</evidence>
<evidence type="ECO:0000256" key="1">
    <source>
        <dbReference type="ARBA" id="ARBA00004370"/>
    </source>
</evidence>
<dbReference type="EMBL" id="CP001965">
    <property type="protein sequence ID" value="ADE10374.1"/>
    <property type="molecule type" value="Genomic_DNA"/>
</dbReference>
<dbReference type="Proteomes" id="UP000001625">
    <property type="component" value="Chromosome"/>
</dbReference>
<dbReference type="GO" id="GO:0046872">
    <property type="term" value="F:metal ion binding"/>
    <property type="evidence" value="ECO:0007669"/>
    <property type="project" value="UniProtKB-KW"/>
</dbReference>
<dbReference type="RefSeq" id="WP_013028273.1">
    <property type="nucleotide sequence ID" value="NC_013959.1"/>
</dbReference>
<dbReference type="Gene3D" id="1.20.5.100">
    <property type="entry name" value="Cytochrome c1, transmembrane anchor, C-terminal"/>
    <property type="match status" value="1"/>
</dbReference>
<accession>D5CU39</accession>
<evidence type="ECO:0000256" key="4">
    <source>
        <dbReference type="ARBA" id="ARBA00022723"/>
    </source>
</evidence>
<evidence type="ECO:0000256" key="5">
    <source>
        <dbReference type="ARBA" id="ARBA00022989"/>
    </source>
</evidence>
<evidence type="ECO:0000256" key="3">
    <source>
        <dbReference type="ARBA" id="ARBA00022692"/>
    </source>
</evidence>
<evidence type="ECO:0000313" key="13">
    <source>
        <dbReference type="Proteomes" id="UP000001625"/>
    </source>
</evidence>
<feature type="transmembrane region" description="Helical" evidence="9">
    <location>
        <begin position="186"/>
        <end position="204"/>
    </location>
</feature>
<keyword evidence="10" id="KW-0732">Signal</keyword>
<name>D5CU39_SIDLE</name>
<evidence type="ECO:0000256" key="2">
    <source>
        <dbReference type="ARBA" id="ARBA00022617"/>
    </source>
</evidence>
<dbReference type="Pfam" id="PF02167">
    <property type="entry name" value="Cytochrom_C1"/>
    <property type="match status" value="2"/>
</dbReference>
<keyword evidence="4 8" id="KW-0479">Metal-binding</keyword>
<dbReference type="HOGENOM" id="CLU_1314875_0_0_4"/>
<evidence type="ECO:0000313" key="12">
    <source>
        <dbReference type="EMBL" id="ADE10374.1"/>
    </source>
</evidence>
<comment type="cofactor">
    <cofactor evidence="8">
        <name>heme c</name>
        <dbReference type="ChEBI" id="CHEBI:61717"/>
    </cofactor>
    <text evidence="8">Binds 1 heme c group covalently per subunit.</text>
</comment>
<dbReference type="PANTHER" id="PTHR10266">
    <property type="entry name" value="CYTOCHROME C1"/>
    <property type="match status" value="1"/>
</dbReference>
<sequence precursor="true">MKKLITILASCCIATSVMASEAELETVKVGNDAQTLERGIDGFMTNCHSCHSLKYVKFRNLVEIGIDKAKVDAWRADQPLESPIMSQMSESDAAQAFGKAPPDLSLMTSAREGGVNYVYSYLLGYYVTPEGLTGNHYYPPTKMPDILGMSMTTDAAKRTEIQGTARNIVSFLNWAADPHAGERIRLGYYVIAYLIVLTTLLYFVKKQVWSKLK</sequence>
<keyword evidence="6 8" id="KW-0408">Iron</keyword>
<feature type="binding site" description="covalent" evidence="8">
    <location>
        <position position="51"/>
    </location>
    <ligand>
        <name>heme c</name>
        <dbReference type="ChEBI" id="CHEBI:61717"/>
    </ligand>
</feature>
<dbReference type="GO" id="GO:0016020">
    <property type="term" value="C:membrane"/>
    <property type="evidence" value="ECO:0007669"/>
    <property type="project" value="UniProtKB-SubCell"/>
</dbReference>
<dbReference type="Gene3D" id="1.10.760.10">
    <property type="entry name" value="Cytochrome c-like domain"/>
    <property type="match status" value="1"/>
</dbReference>
<organism evidence="12 13">
    <name type="scientific">Sideroxydans lithotrophicus (strain ES-1)</name>
    <dbReference type="NCBI Taxonomy" id="580332"/>
    <lineage>
        <taxon>Bacteria</taxon>
        <taxon>Pseudomonadati</taxon>
        <taxon>Pseudomonadota</taxon>
        <taxon>Betaproteobacteria</taxon>
        <taxon>Nitrosomonadales</taxon>
        <taxon>Gallionellaceae</taxon>
        <taxon>Sideroxydans</taxon>
    </lineage>
</organism>
<feature type="binding site" description="covalent" evidence="8">
    <location>
        <position position="47"/>
    </location>
    <ligand>
        <name>heme c</name>
        <dbReference type="ChEBI" id="CHEBI:61717"/>
    </ligand>
</feature>
<feature type="binding site" description="covalent" evidence="8">
    <location>
        <position position="143"/>
    </location>
    <ligand>
        <name>heme c</name>
        <dbReference type="ChEBI" id="CHEBI:61717"/>
    </ligand>
</feature>
<dbReference type="InterPro" id="IPR002326">
    <property type="entry name" value="Cyt_c1"/>
</dbReference>
<evidence type="ECO:0000259" key="11">
    <source>
        <dbReference type="PROSITE" id="PS51007"/>
    </source>
</evidence>
<dbReference type="InterPro" id="IPR036909">
    <property type="entry name" value="Cyt_c-like_dom_sf"/>
</dbReference>
<dbReference type="STRING" id="580332.Slit_0132"/>
<dbReference type="AlphaFoldDB" id="D5CU39"/>
<dbReference type="PANTHER" id="PTHR10266:SF3">
    <property type="entry name" value="CYTOCHROME C1, HEME PROTEIN, MITOCHONDRIAL"/>
    <property type="match status" value="1"/>
</dbReference>
<reference evidence="12 13" key="1">
    <citation type="submission" date="2010-03" db="EMBL/GenBank/DDBJ databases">
        <title>Complete sequence of Sideroxydans lithotrophicus ES-1.</title>
        <authorList>
            <consortium name="US DOE Joint Genome Institute"/>
            <person name="Lucas S."/>
            <person name="Copeland A."/>
            <person name="Lapidus A."/>
            <person name="Cheng J.-F."/>
            <person name="Bruce D."/>
            <person name="Goodwin L."/>
            <person name="Pitluck S."/>
            <person name="Munk A.C."/>
            <person name="Detter J.C."/>
            <person name="Han C."/>
            <person name="Tapia R."/>
            <person name="Larimer F."/>
            <person name="Land M."/>
            <person name="Hauser L."/>
            <person name="Kyrpides N."/>
            <person name="Ivanova N."/>
            <person name="Emerson D."/>
            <person name="Woyke T."/>
        </authorList>
    </citation>
    <scope>NUCLEOTIDE SEQUENCE [LARGE SCALE GENOMIC DNA]</scope>
    <source>
        <strain evidence="12 13">ES-1</strain>
    </source>
</reference>
<keyword evidence="3 9" id="KW-0812">Transmembrane</keyword>
<evidence type="ECO:0000256" key="9">
    <source>
        <dbReference type="SAM" id="Phobius"/>
    </source>
</evidence>
<evidence type="ECO:0000256" key="6">
    <source>
        <dbReference type="ARBA" id="ARBA00023004"/>
    </source>
</evidence>
<feature type="signal peptide" evidence="10">
    <location>
        <begin position="1"/>
        <end position="19"/>
    </location>
</feature>
<feature type="chain" id="PRO_5003070125" evidence="10">
    <location>
        <begin position="20"/>
        <end position="213"/>
    </location>
</feature>
<keyword evidence="13" id="KW-1185">Reference proteome</keyword>
<keyword evidence="7 9" id="KW-0472">Membrane</keyword>
<evidence type="ECO:0000256" key="8">
    <source>
        <dbReference type="PIRSR" id="PIRSR602326-1"/>
    </source>
</evidence>
<protein>
    <submittedName>
        <fullName evidence="12">Cytochrome c1</fullName>
    </submittedName>
</protein>